<accession>A0A1X7TUP1</accession>
<evidence type="ECO:0000313" key="1">
    <source>
        <dbReference type="EnsemblMetazoa" id="Aqu2.1.18905_001"/>
    </source>
</evidence>
<organism evidence="1">
    <name type="scientific">Amphimedon queenslandica</name>
    <name type="common">Sponge</name>
    <dbReference type="NCBI Taxonomy" id="400682"/>
    <lineage>
        <taxon>Eukaryota</taxon>
        <taxon>Metazoa</taxon>
        <taxon>Porifera</taxon>
        <taxon>Demospongiae</taxon>
        <taxon>Heteroscleromorpha</taxon>
        <taxon>Haplosclerida</taxon>
        <taxon>Niphatidae</taxon>
        <taxon>Amphimedon</taxon>
    </lineage>
</organism>
<protein>
    <recommendedName>
        <fullName evidence="2">ATP-dependent DNA helicase</fullName>
    </recommendedName>
</protein>
<proteinExistence type="predicted"/>
<dbReference type="AlphaFoldDB" id="A0A1X7TUP1"/>
<name>A0A1X7TUP1_AMPQE</name>
<sequence>MEEIYRKLKNKLLSMKKYLIIDEMSMVSRKTFGMIDRWLRQNWSSGGQCSRLQLPLQLALAVTLHKSQRLTLHIVGIDTWKEFSCGLSLLSAQELES</sequence>
<dbReference type="EnsemblMetazoa" id="Aqu2.1.18905_001">
    <property type="protein sequence ID" value="Aqu2.1.18905_001"/>
    <property type="gene ID" value="Aqu2.1.18905"/>
</dbReference>
<dbReference type="InParanoid" id="A0A1X7TUP1"/>
<evidence type="ECO:0008006" key="2">
    <source>
        <dbReference type="Google" id="ProtNLM"/>
    </source>
</evidence>
<reference evidence="1" key="1">
    <citation type="submission" date="2017-05" db="UniProtKB">
        <authorList>
            <consortium name="EnsemblMetazoa"/>
        </authorList>
    </citation>
    <scope>IDENTIFICATION</scope>
</reference>